<dbReference type="EMBL" id="KZ680217">
    <property type="protein sequence ID" value="PTB64201.1"/>
    <property type="molecule type" value="Genomic_DNA"/>
</dbReference>
<proteinExistence type="predicted"/>
<dbReference type="Proteomes" id="UP000241546">
    <property type="component" value="Unassembled WGS sequence"/>
</dbReference>
<keyword evidence="4" id="KW-1185">Reference proteome</keyword>
<dbReference type="RefSeq" id="XP_024747521.1">
    <property type="nucleotide sequence ID" value="XM_024888863.1"/>
</dbReference>
<protein>
    <submittedName>
        <fullName evidence="3">Uncharacterized protein</fullName>
    </submittedName>
</protein>
<organism evidence="3 4">
    <name type="scientific">Trichoderma citrinoviride</name>
    <dbReference type="NCBI Taxonomy" id="58853"/>
    <lineage>
        <taxon>Eukaryota</taxon>
        <taxon>Fungi</taxon>
        <taxon>Dikarya</taxon>
        <taxon>Ascomycota</taxon>
        <taxon>Pezizomycotina</taxon>
        <taxon>Sordariomycetes</taxon>
        <taxon>Hypocreomycetidae</taxon>
        <taxon>Hypocreales</taxon>
        <taxon>Hypocreaceae</taxon>
        <taxon>Trichoderma</taxon>
    </lineage>
</organism>
<dbReference type="AlphaFoldDB" id="A0A2T4B4R7"/>
<keyword evidence="2" id="KW-1133">Transmembrane helix</keyword>
<evidence type="ECO:0000256" key="2">
    <source>
        <dbReference type="SAM" id="Phobius"/>
    </source>
</evidence>
<evidence type="ECO:0000313" key="3">
    <source>
        <dbReference type="EMBL" id="PTB64201.1"/>
    </source>
</evidence>
<dbReference type="GeneID" id="36596982"/>
<keyword evidence="2" id="KW-0472">Membrane</keyword>
<sequence length="97" mass="10381">MLDLPRARCSILLYALSMIDPSGVVGGSSIALAWVLKSSMPISALQLRWTWALADGSNLRVLEGDQAEPSATTKLPANTNERSLRHLHPGGSLQAQT</sequence>
<keyword evidence="2" id="KW-0812">Transmembrane</keyword>
<evidence type="ECO:0000313" key="4">
    <source>
        <dbReference type="Proteomes" id="UP000241546"/>
    </source>
</evidence>
<feature type="region of interest" description="Disordered" evidence="1">
    <location>
        <begin position="64"/>
        <end position="97"/>
    </location>
</feature>
<feature type="compositionally biased region" description="Polar residues" evidence="1">
    <location>
        <begin position="69"/>
        <end position="81"/>
    </location>
</feature>
<gene>
    <name evidence="3" type="ORF">BBK36DRAFT_1011792</name>
</gene>
<accession>A0A2T4B4R7</accession>
<evidence type="ECO:0000256" key="1">
    <source>
        <dbReference type="SAM" id="MobiDB-lite"/>
    </source>
</evidence>
<feature type="transmembrane region" description="Helical" evidence="2">
    <location>
        <begin position="12"/>
        <end position="36"/>
    </location>
</feature>
<dbReference type="OrthoDB" id="10302601at2759"/>
<reference evidence="4" key="1">
    <citation type="submission" date="2016-07" db="EMBL/GenBank/DDBJ databases">
        <title>Multiple horizontal gene transfer events from other fungi enriched the ability of initially mycotrophic Trichoderma (Ascomycota) to feed on dead plant biomass.</title>
        <authorList>
            <consortium name="DOE Joint Genome Institute"/>
            <person name="Atanasova L."/>
            <person name="Chenthamara K."/>
            <person name="Zhang J."/>
            <person name="Grujic M."/>
            <person name="Henrissat B."/>
            <person name="Kuo A."/>
            <person name="Aerts A."/>
            <person name="Salamov A."/>
            <person name="Lipzen A."/>
            <person name="Labutti K."/>
            <person name="Barry K."/>
            <person name="Miao Y."/>
            <person name="Rahimi M.J."/>
            <person name="Shen Q."/>
            <person name="Grigoriev I.V."/>
            <person name="Kubicek C.P."/>
            <person name="Druzhinina I.S."/>
        </authorList>
    </citation>
    <scope>NUCLEOTIDE SEQUENCE [LARGE SCALE GENOMIC DNA]</scope>
    <source>
        <strain evidence="4">TUCIM 6016</strain>
    </source>
</reference>
<name>A0A2T4B4R7_9HYPO</name>